<evidence type="ECO:0000313" key="10">
    <source>
        <dbReference type="Proteomes" id="UP000001396"/>
    </source>
</evidence>
<dbReference type="PANTHER" id="PTHR45887:SF1">
    <property type="entry name" value="TRANSLATION INITIATION FACTOR EIF-2B SUBUNIT EPSILON"/>
    <property type="match status" value="1"/>
</dbReference>
<keyword evidence="9" id="KW-0808">Transferase</keyword>
<dbReference type="InParanoid" id="D3BBS3"/>
<dbReference type="InterPro" id="IPR051956">
    <property type="entry name" value="eIF2B_epsilon"/>
</dbReference>
<evidence type="ECO:0000256" key="4">
    <source>
        <dbReference type="ARBA" id="ARBA00044144"/>
    </source>
</evidence>
<dbReference type="InterPro" id="IPR016024">
    <property type="entry name" value="ARM-type_fold"/>
</dbReference>
<dbReference type="InterPro" id="IPR003307">
    <property type="entry name" value="W2_domain"/>
</dbReference>
<feature type="compositionally biased region" description="Gly residues" evidence="7">
    <location>
        <begin position="501"/>
        <end position="511"/>
    </location>
</feature>
<dbReference type="InterPro" id="IPR029044">
    <property type="entry name" value="Nucleotide-diphossugar_trans"/>
</dbReference>
<comment type="subunit">
    <text evidence="6">Component of the translation initiation factor 2B (eIF2B) complex which is a heterodecamer of two sets of five different subunits: alpha, beta, gamma, delta and epsilon. Subunits alpha, beta and delta comprise a regulatory subcomplex and subunits epsilon and gamma comprise a catalytic subcomplex. Within the complex, the hexameric regulatory complex resides at the center, with the two heterodimeric catalytic subcomplexes bound on opposite sides.</text>
</comment>
<dbReference type="Gene3D" id="2.160.10.10">
    <property type="entry name" value="Hexapeptide repeat proteins"/>
    <property type="match status" value="1"/>
</dbReference>
<dbReference type="GO" id="GO:0005085">
    <property type="term" value="F:guanyl-nucleotide exchange factor activity"/>
    <property type="evidence" value="ECO:0007669"/>
    <property type="project" value="InterPro"/>
</dbReference>
<dbReference type="PANTHER" id="PTHR45887">
    <property type="entry name" value="TRANSLATION INITIATION FACTOR EIF-2B SUBUNIT EPSILON"/>
    <property type="match status" value="1"/>
</dbReference>
<dbReference type="Proteomes" id="UP000001396">
    <property type="component" value="Unassembled WGS sequence"/>
</dbReference>
<dbReference type="GO" id="GO:0005851">
    <property type="term" value="C:eukaryotic translation initiation factor 2B complex"/>
    <property type="evidence" value="ECO:0007669"/>
    <property type="project" value="TreeGrafter"/>
</dbReference>
<dbReference type="GO" id="GO:0005829">
    <property type="term" value="C:cytosol"/>
    <property type="evidence" value="ECO:0007669"/>
    <property type="project" value="UniProtKB-SubCell"/>
</dbReference>
<dbReference type="InterPro" id="IPR005835">
    <property type="entry name" value="NTP_transferase_dom"/>
</dbReference>
<evidence type="ECO:0000256" key="1">
    <source>
        <dbReference type="ARBA" id="ARBA00004514"/>
    </source>
</evidence>
<dbReference type="InterPro" id="IPR044123">
    <property type="entry name" value="W2_eIF2B_epsilon"/>
</dbReference>
<dbReference type="SUPFAM" id="SSF48371">
    <property type="entry name" value="ARM repeat"/>
    <property type="match status" value="1"/>
</dbReference>
<evidence type="ECO:0000256" key="7">
    <source>
        <dbReference type="SAM" id="MobiDB-lite"/>
    </source>
</evidence>
<dbReference type="GO" id="GO:0003743">
    <property type="term" value="F:translation initiation factor activity"/>
    <property type="evidence" value="ECO:0007669"/>
    <property type="project" value="UniProtKB-ARBA"/>
</dbReference>
<dbReference type="PROSITE" id="PS51363">
    <property type="entry name" value="W2"/>
    <property type="match status" value="1"/>
</dbReference>
<dbReference type="CDD" id="cd04197">
    <property type="entry name" value="eIF-2B_epsilon_N"/>
    <property type="match status" value="1"/>
</dbReference>
<dbReference type="Pfam" id="PF02020">
    <property type="entry name" value="W2"/>
    <property type="match status" value="1"/>
</dbReference>
<feature type="region of interest" description="Disordered" evidence="7">
    <location>
        <begin position="490"/>
        <end position="516"/>
    </location>
</feature>
<dbReference type="AlphaFoldDB" id="D3BBS3"/>
<dbReference type="RefSeq" id="XP_020433224.1">
    <property type="nucleotide sequence ID" value="XM_020576812.1"/>
</dbReference>
<dbReference type="CDD" id="cd05787">
    <property type="entry name" value="LbH_eIF2B_epsilon"/>
    <property type="match status" value="1"/>
</dbReference>
<reference evidence="9 10" key="1">
    <citation type="journal article" date="2011" name="Genome Res.">
        <title>Phylogeny-wide analysis of social amoeba genomes highlights ancient origins for complex intercellular communication.</title>
        <authorList>
            <person name="Heidel A.J."/>
            <person name="Lawal H.M."/>
            <person name="Felder M."/>
            <person name="Schilde C."/>
            <person name="Helps N.R."/>
            <person name="Tunggal B."/>
            <person name="Rivero F."/>
            <person name="John U."/>
            <person name="Schleicher M."/>
            <person name="Eichinger L."/>
            <person name="Platzer M."/>
            <person name="Noegel A.A."/>
            <person name="Schaap P."/>
            <person name="Gloeckner G."/>
        </authorList>
    </citation>
    <scope>NUCLEOTIDE SEQUENCE [LARGE SCALE GENOMIC DNA]</scope>
    <source>
        <strain evidence="10">ATCC 26659 / Pp 5 / PN500</strain>
    </source>
</reference>
<evidence type="ECO:0000313" key="9">
    <source>
        <dbReference type="EMBL" id="EFA81106.1"/>
    </source>
</evidence>
<dbReference type="Pfam" id="PF25084">
    <property type="entry name" value="LbH_EIF2B"/>
    <property type="match status" value="1"/>
</dbReference>
<dbReference type="OMA" id="LAQSCKI"/>
<dbReference type="CDD" id="cd11558">
    <property type="entry name" value="W2_eIF2B_epsilon"/>
    <property type="match status" value="1"/>
</dbReference>
<dbReference type="FunCoup" id="D3BBS3">
    <property type="interactions" value="524"/>
</dbReference>
<dbReference type="InterPro" id="IPR056764">
    <property type="entry name" value="LbH_EIF2B3/5"/>
</dbReference>
<feature type="region of interest" description="Disordered" evidence="7">
    <location>
        <begin position="1"/>
        <end position="21"/>
    </location>
</feature>
<comment type="subcellular location">
    <subcellularLocation>
        <location evidence="1">Cytoplasm</location>
        <location evidence="1">Cytosol</location>
    </subcellularLocation>
</comment>
<feature type="domain" description="W2" evidence="8">
    <location>
        <begin position="514"/>
        <end position="686"/>
    </location>
</feature>
<keyword evidence="3" id="KW-0963">Cytoplasm</keyword>
<accession>D3BBS3</accession>
<dbReference type="FunFam" id="1.25.40.180:FF:000022">
    <property type="entry name" value="Translation initiation factor eIF-2B epsilon subunit"/>
    <property type="match status" value="1"/>
</dbReference>
<proteinExistence type="inferred from homology"/>
<dbReference type="InterPro" id="IPR035543">
    <property type="entry name" value="eIF-2B_epsilon_N"/>
</dbReference>
<dbReference type="EMBL" id="ADBJ01000026">
    <property type="protein sequence ID" value="EFA81106.1"/>
    <property type="molecule type" value="Genomic_DNA"/>
</dbReference>
<dbReference type="Gene3D" id="3.90.550.10">
    <property type="entry name" value="Spore Coat Polysaccharide Biosynthesis Protein SpsA, Chain A"/>
    <property type="match status" value="1"/>
</dbReference>
<name>D3BBS3_HETP5</name>
<evidence type="ECO:0000256" key="2">
    <source>
        <dbReference type="ARBA" id="ARBA00007878"/>
    </source>
</evidence>
<dbReference type="GO" id="GO:0016740">
    <property type="term" value="F:transferase activity"/>
    <property type="evidence" value="ECO:0007669"/>
    <property type="project" value="UniProtKB-KW"/>
</dbReference>
<evidence type="ECO:0000256" key="3">
    <source>
        <dbReference type="ARBA" id="ARBA00022490"/>
    </source>
</evidence>
<evidence type="ECO:0000256" key="6">
    <source>
        <dbReference type="ARBA" id="ARBA00046432"/>
    </source>
</evidence>
<gene>
    <name evidence="9" type="primary">eIF2b5</name>
    <name evidence="9" type="ORF">PPL_05942</name>
</gene>
<feature type="compositionally biased region" description="Acidic residues" evidence="7">
    <location>
        <begin position="680"/>
        <end position="710"/>
    </location>
</feature>
<dbReference type="GO" id="GO:0031369">
    <property type="term" value="F:translation initiation factor binding"/>
    <property type="evidence" value="ECO:0007669"/>
    <property type="project" value="InterPro"/>
</dbReference>
<dbReference type="SMART" id="SM00515">
    <property type="entry name" value="eIF5C"/>
    <property type="match status" value="1"/>
</dbReference>
<sequence>MAKDDKDKKKPTTTSEKSEEELHGVVLGDSFDRRFAPITLDKPRTLLPLVNIPLLDYTLELLASSGVQSIFVLCCAHADQIKKYIDGSRWSSLPGVKVTPIVAQGCKSTGDALRTIFSMNIIQNDFVLISGDVVSNMNLSNALKVHNARRQQDKSNIMTMVFKQASPSHRTRSKQDDIVVGYDRNTLQLACYENTPKKLKVALSTDLFQKHPSIQLRYDLIDCHIDICSPEVLALFNDNFDFEDLRKEFIHDIMQSDVLDYKLSTYILQGEYAARVKDLRTYHSVSKDIIHRWTFPMVPDNNFMCNTSYTLSRQMIYKERHVTLRSDCSIGEETVIGKNTTIGDKSSVSHSIVGRNVKIGNNVRINGAYIWDNVVIEDNTTITSSVICDNAVIGSHVTISRGSIISVGVKIGDNVFIEPFTKITAVEEPDGGENNEFGDEPTSPMTVGANGLGWRWTLKQNPWNELVPMTEEEIAALDYIEEDDNVAIDSSDEDTDTEVQPGGGKSSGGGSSKDTDLAKFKREVARTIKRGIAENHPMETIILEINGLKYAYDKDFMDCASASLPVILEVPNRASMTQKDFVAALKSRIQSYSKILEKYLSEVDIQVDFIFKIQDYCDENDDIKKVVHFVLHELYNTNVLEEEAILSWAEELEGDKEASEEDLQYLKQCSQLIEWLRSAEEEEEDDDEDEEYEDDDEEESGSESEESESD</sequence>
<protein>
    <recommendedName>
        <fullName evidence="4">Translation initiation factor eIF2B subunit epsilon</fullName>
    </recommendedName>
    <alternativeName>
        <fullName evidence="5">eIF2B GDP-GTP exchange factor subunit epsilon</fullName>
    </alternativeName>
</protein>
<dbReference type="STRING" id="670386.D3BBS3"/>
<dbReference type="Gene3D" id="1.25.40.180">
    <property type="match status" value="1"/>
</dbReference>
<dbReference type="Pfam" id="PF00483">
    <property type="entry name" value="NTP_transferase"/>
    <property type="match status" value="1"/>
</dbReference>
<comment type="similarity">
    <text evidence="2">Belongs to the eIF-2B gamma/epsilon subunits family.</text>
</comment>
<evidence type="ECO:0000259" key="8">
    <source>
        <dbReference type="PROSITE" id="PS51363"/>
    </source>
</evidence>
<keyword evidence="10" id="KW-1185">Reference proteome</keyword>
<dbReference type="SUPFAM" id="SSF53448">
    <property type="entry name" value="Nucleotide-diphospho-sugar transferases"/>
    <property type="match status" value="1"/>
</dbReference>
<comment type="caution">
    <text evidence="9">The sequence shown here is derived from an EMBL/GenBank/DDBJ whole genome shotgun (WGS) entry which is preliminary data.</text>
</comment>
<feature type="region of interest" description="Disordered" evidence="7">
    <location>
        <begin position="677"/>
        <end position="710"/>
    </location>
</feature>
<dbReference type="FunFam" id="3.90.550.10:FF:000066">
    <property type="entry name" value="Translation initiation factor eIF-2B subunit epsilon"/>
    <property type="match status" value="1"/>
</dbReference>
<organism evidence="9 10">
    <name type="scientific">Heterostelium pallidum (strain ATCC 26659 / Pp 5 / PN500)</name>
    <name type="common">Cellular slime mold</name>
    <name type="synonym">Polysphondylium pallidum</name>
    <dbReference type="NCBI Taxonomy" id="670386"/>
    <lineage>
        <taxon>Eukaryota</taxon>
        <taxon>Amoebozoa</taxon>
        <taxon>Evosea</taxon>
        <taxon>Eumycetozoa</taxon>
        <taxon>Dictyostelia</taxon>
        <taxon>Acytosteliales</taxon>
        <taxon>Acytosteliaceae</taxon>
        <taxon>Heterostelium</taxon>
    </lineage>
</organism>
<dbReference type="GeneID" id="31361426"/>
<evidence type="ECO:0000256" key="5">
    <source>
        <dbReference type="ARBA" id="ARBA00044345"/>
    </source>
</evidence>